<dbReference type="AlphaFoldDB" id="A0AA37BG88"/>
<dbReference type="GO" id="GO:0071949">
    <property type="term" value="F:FAD binding"/>
    <property type="evidence" value="ECO:0007669"/>
    <property type="project" value="InterPro"/>
</dbReference>
<sequence length="416" mass="44186">MRAGGCQRAVDGLSMVPAMLRGMKNSNVLISGASIAGPALAHWLSRHGCAVTVVEKAPALRAGGQAVDFKGSAHLTVLERMGILAEVRRRETGGTDQTVVDADGRTLAVIPGEFTGGDLEILRGDLAALLYERTAADCEYVFGDSITSLTEAAGGVHVTFERGAPRTFDLVVGADGIHSNVRRLAFGPESDYVRFLGHYYALADLGAGLDPGTGSGGAMYNEPGRMAALGGSKSPAFFVFASGPLDYDRYDTEAQKRILAEVYRGAGWRVPELLAALPGARDLYLDSISKVEIDRYAEGRVVLLGDAAYGNTLGGFGTGLAVVGAYVLAGELIAAGGDHRTAFRRYEEVLHRYAKVARSASAGSFLAPATRRGIGMRNRMFRHRFLLRMMLKATDWFATDVELPDYTAAPGSSVTA</sequence>
<reference evidence="2" key="2">
    <citation type="submission" date="2022-09" db="EMBL/GenBank/DDBJ databases">
        <authorList>
            <person name="Sun Q."/>
            <person name="Ohkuma M."/>
        </authorList>
    </citation>
    <scope>NUCLEOTIDE SEQUENCE</scope>
    <source>
        <strain evidence="2">JCM 3093</strain>
    </source>
</reference>
<dbReference type="InterPro" id="IPR002938">
    <property type="entry name" value="FAD-bd"/>
</dbReference>
<dbReference type="Gene3D" id="3.30.9.10">
    <property type="entry name" value="D-Amino Acid Oxidase, subunit A, domain 2"/>
    <property type="match status" value="1"/>
</dbReference>
<gene>
    <name evidence="2" type="ORF">GCM10010126_26690</name>
</gene>
<reference evidence="2" key="1">
    <citation type="journal article" date="2014" name="Int. J. Syst. Evol. Microbiol.">
        <title>Complete genome sequence of Corynebacterium casei LMG S-19264T (=DSM 44701T), isolated from a smear-ripened cheese.</title>
        <authorList>
            <consortium name="US DOE Joint Genome Institute (JGI-PGF)"/>
            <person name="Walter F."/>
            <person name="Albersmeier A."/>
            <person name="Kalinowski J."/>
            <person name="Ruckert C."/>
        </authorList>
    </citation>
    <scope>NUCLEOTIDE SEQUENCE</scope>
    <source>
        <strain evidence="2">JCM 3093</strain>
    </source>
</reference>
<dbReference type="InterPro" id="IPR051704">
    <property type="entry name" value="FAD_aromatic-hydroxylase"/>
</dbReference>
<accession>A0AA37BG88</accession>
<proteinExistence type="predicted"/>
<feature type="domain" description="FAD-binding" evidence="1">
    <location>
        <begin position="27"/>
        <end position="183"/>
    </location>
</feature>
<organism evidence="2 3">
    <name type="scientific">Planomonospora parontospora</name>
    <dbReference type="NCBI Taxonomy" id="58119"/>
    <lineage>
        <taxon>Bacteria</taxon>
        <taxon>Bacillati</taxon>
        <taxon>Actinomycetota</taxon>
        <taxon>Actinomycetes</taxon>
        <taxon>Streptosporangiales</taxon>
        <taxon>Streptosporangiaceae</taxon>
        <taxon>Planomonospora</taxon>
    </lineage>
</organism>
<dbReference type="EMBL" id="BMQD01000007">
    <property type="protein sequence ID" value="GGK65980.1"/>
    <property type="molecule type" value="Genomic_DNA"/>
</dbReference>
<protein>
    <submittedName>
        <fullName evidence="2">FAD-dependent oxidoreductase</fullName>
    </submittedName>
</protein>
<evidence type="ECO:0000259" key="1">
    <source>
        <dbReference type="Pfam" id="PF01494"/>
    </source>
</evidence>
<evidence type="ECO:0000313" key="2">
    <source>
        <dbReference type="EMBL" id="GGK65980.1"/>
    </source>
</evidence>
<dbReference type="Pfam" id="PF01494">
    <property type="entry name" value="FAD_binding_3"/>
    <property type="match status" value="1"/>
</dbReference>
<dbReference type="Gene3D" id="3.50.50.60">
    <property type="entry name" value="FAD/NAD(P)-binding domain"/>
    <property type="match status" value="1"/>
</dbReference>
<dbReference type="PANTHER" id="PTHR46865">
    <property type="entry name" value="OXIDOREDUCTASE-RELATED"/>
    <property type="match status" value="1"/>
</dbReference>
<name>A0AA37BG88_9ACTN</name>
<dbReference type="Proteomes" id="UP000627984">
    <property type="component" value="Unassembled WGS sequence"/>
</dbReference>
<comment type="caution">
    <text evidence="2">The sequence shown here is derived from an EMBL/GenBank/DDBJ whole genome shotgun (WGS) entry which is preliminary data.</text>
</comment>
<dbReference type="PANTHER" id="PTHR46865:SF2">
    <property type="entry name" value="MONOOXYGENASE"/>
    <property type="match status" value="1"/>
</dbReference>
<dbReference type="InterPro" id="IPR036188">
    <property type="entry name" value="FAD/NAD-bd_sf"/>
</dbReference>
<dbReference type="SUPFAM" id="SSF51905">
    <property type="entry name" value="FAD/NAD(P)-binding domain"/>
    <property type="match status" value="1"/>
</dbReference>
<evidence type="ECO:0000313" key="3">
    <source>
        <dbReference type="Proteomes" id="UP000627984"/>
    </source>
</evidence>
<dbReference type="PRINTS" id="PR00420">
    <property type="entry name" value="RNGMNOXGNASE"/>
</dbReference>